<accession>A0A7V0T5Y4</accession>
<feature type="region of interest" description="Disordered" evidence="1">
    <location>
        <begin position="1"/>
        <end position="76"/>
    </location>
</feature>
<dbReference type="Pfam" id="PF14385">
    <property type="entry name" value="DUF4416"/>
    <property type="match status" value="1"/>
</dbReference>
<sequence length="253" mass="28467">MAGRPAAARGARRIPRRCARGAGPPARNHHQRTARHRRRTHRRGRPSRRGGARKQRCPPGHRRRRSGRTEITRSEADDAVHIAPACGPRALLICGLLGADETVLAEAEARLVMDFGPVADRSADIPFDFTDYYRAEFGDNLARRWLGFHLPCSPVLLASAKLATGVIERECGRDGRRRVNLDPGLLTFHNLVLASTKDHAHRIYLRDGIFAELTLLYRDGGWEPLPWTYPDYRTEACLEFLGRCRKRLLDLGG</sequence>
<comment type="caution">
    <text evidence="2">The sequence shown here is derived from an EMBL/GenBank/DDBJ whole genome shotgun (WGS) entry which is preliminary data.</text>
</comment>
<feature type="compositionally biased region" description="Basic residues" evidence="1">
    <location>
        <begin position="27"/>
        <end position="66"/>
    </location>
</feature>
<dbReference type="Proteomes" id="UP000885672">
    <property type="component" value="Unassembled WGS sequence"/>
</dbReference>
<organism evidence="2">
    <name type="scientific">candidate division WOR-3 bacterium</name>
    <dbReference type="NCBI Taxonomy" id="2052148"/>
    <lineage>
        <taxon>Bacteria</taxon>
        <taxon>Bacteria division WOR-3</taxon>
    </lineage>
</organism>
<evidence type="ECO:0000256" key="1">
    <source>
        <dbReference type="SAM" id="MobiDB-lite"/>
    </source>
</evidence>
<dbReference type="AlphaFoldDB" id="A0A7V0T5Y4"/>
<proteinExistence type="predicted"/>
<name>A0A7V0T5Y4_UNCW3</name>
<protein>
    <submittedName>
        <fullName evidence="2">DUF4416 family protein</fullName>
    </submittedName>
</protein>
<evidence type="ECO:0000313" key="2">
    <source>
        <dbReference type="EMBL" id="HDQ99795.1"/>
    </source>
</evidence>
<dbReference type="EMBL" id="DSBX01000219">
    <property type="protein sequence ID" value="HDQ99795.1"/>
    <property type="molecule type" value="Genomic_DNA"/>
</dbReference>
<gene>
    <name evidence="2" type="ORF">ENN51_05885</name>
</gene>
<dbReference type="InterPro" id="IPR025529">
    <property type="entry name" value="DUF4416"/>
</dbReference>
<feature type="compositionally biased region" description="Basic residues" evidence="1">
    <location>
        <begin position="10"/>
        <end position="19"/>
    </location>
</feature>
<reference evidence="2" key="1">
    <citation type="journal article" date="2020" name="mSystems">
        <title>Genome- and Community-Level Interaction Insights into Carbon Utilization and Element Cycling Functions of Hydrothermarchaeota in Hydrothermal Sediment.</title>
        <authorList>
            <person name="Zhou Z."/>
            <person name="Liu Y."/>
            <person name="Xu W."/>
            <person name="Pan J."/>
            <person name="Luo Z.H."/>
            <person name="Li M."/>
        </authorList>
    </citation>
    <scope>NUCLEOTIDE SEQUENCE [LARGE SCALE GENOMIC DNA]</scope>
    <source>
        <strain evidence="2">SpSt-1182</strain>
    </source>
</reference>
<feature type="compositionally biased region" description="Basic and acidic residues" evidence="1">
    <location>
        <begin position="67"/>
        <end position="76"/>
    </location>
</feature>